<proteinExistence type="predicted"/>
<evidence type="ECO:0000259" key="3">
    <source>
        <dbReference type="PROSITE" id="PS50157"/>
    </source>
</evidence>
<dbReference type="FunFam" id="3.30.160.60:FF:002829">
    <property type="entry name" value="Zinc finger protein 6"/>
    <property type="match status" value="1"/>
</dbReference>
<dbReference type="PANTHER" id="PTHR46353">
    <property type="entry name" value="ZINC FINGER PROTEIN 5"/>
    <property type="match status" value="1"/>
</dbReference>
<sequence length="213" mass="23102">MAEGSSSNKDVLSSSDQRRTSSLRLFGFSVMEQQDNTLPAPNQSDGNNENRKFECQYCHREFVNSQALGGHQNAHKKERQKAKRAQFQTSTNRRFTATSPILSSHTMRSGSGVPFMYSNGPTSFNGGASAARFVYCPSNYYATAPAPAAAAPIILPSNFPQDSSTSWCYVQPQGNYDVATTMSPVSSSSSTRIIEDIDVGIDLHLSLAPSSTP</sequence>
<evidence type="ECO:0000313" key="4">
    <source>
        <dbReference type="EMBL" id="KAF5189264.1"/>
    </source>
</evidence>
<dbReference type="GO" id="GO:0010090">
    <property type="term" value="P:trichome morphogenesis"/>
    <property type="evidence" value="ECO:0007669"/>
    <property type="project" value="InterPro"/>
</dbReference>
<evidence type="ECO:0000256" key="2">
    <source>
        <dbReference type="SAM" id="MobiDB-lite"/>
    </source>
</evidence>
<dbReference type="Gene3D" id="3.30.160.60">
    <property type="entry name" value="Classic Zinc Finger"/>
    <property type="match status" value="1"/>
</dbReference>
<dbReference type="EMBL" id="JABWDY010025716">
    <property type="protein sequence ID" value="KAF5189264.1"/>
    <property type="molecule type" value="Genomic_DNA"/>
</dbReference>
<name>A0A7J6VVX6_THATH</name>
<feature type="compositionally biased region" description="Polar residues" evidence="2">
    <location>
        <begin position="31"/>
        <end position="47"/>
    </location>
</feature>
<dbReference type="InterPro" id="IPR044299">
    <property type="entry name" value="GIS3/ZFP5/ZFP6"/>
</dbReference>
<keyword evidence="5" id="KW-1185">Reference proteome</keyword>
<accession>A0A7J6VVX6</accession>
<evidence type="ECO:0000313" key="5">
    <source>
        <dbReference type="Proteomes" id="UP000554482"/>
    </source>
</evidence>
<feature type="compositionally biased region" description="Basic residues" evidence="2">
    <location>
        <begin position="73"/>
        <end position="84"/>
    </location>
</feature>
<dbReference type="PANTHER" id="PTHR46353:SF23">
    <property type="entry name" value="C2H2 ZINC FINGER-CONTAINING PROTEIN-RELATED"/>
    <property type="match status" value="1"/>
</dbReference>
<dbReference type="PROSITE" id="PS50157">
    <property type="entry name" value="ZINC_FINGER_C2H2_2"/>
    <property type="match status" value="1"/>
</dbReference>
<dbReference type="GO" id="GO:0000976">
    <property type="term" value="F:transcription cis-regulatory region binding"/>
    <property type="evidence" value="ECO:0007669"/>
    <property type="project" value="TreeGrafter"/>
</dbReference>
<reference evidence="4 5" key="1">
    <citation type="submission" date="2020-06" db="EMBL/GenBank/DDBJ databases">
        <title>Transcriptomic and genomic resources for Thalictrum thalictroides and T. hernandezii: Facilitating candidate gene discovery in an emerging model plant lineage.</title>
        <authorList>
            <person name="Arias T."/>
            <person name="Riano-Pachon D.M."/>
            <person name="Di Stilio V.S."/>
        </authorList>
    </citation>
    <scope>NUCLEOTIDE SEQUENCE [LARGE SCALE GENOMIC DNA]</scope>
    <source>
        <strain evidence="5">cv. WT478/WT964</strain>
        <tissue evidence="4">Leaves</tissue>
    </source>
</reference>
<keyword evidence="1" id="KW-0862">Zinc</keyword>
<gene>
    <name evidence="4" type="ORF">FRX31_021151</name>
</gene>
<dbReference type="GO" id="GO:0009736">
    <property type="term" value="P:cytokinin-activated signaling pathway"/>
    <property type="evidence" value="ECO:0007669"/>
    <property type="project" value="TreeGrafter"/>
</dbReference>
<dbReference type="Proteomes" id="UP000554482">
    <property type="component" value="Unassembled WGS sequence"/>
</dbReference>
<dbReference type="OrthoDB" id="772256at2759"/>
<feature type="region of interest" description="Disordered" evidence="2">
    <location>
        <begin position="30"/>
        <end position="49"/>
    </location>
</feature>
<dbReference type="SUPFAM" id="SSF57667">
    <property type="entry name" value="beta-beta-alpha zinc fingers"/>
    <property type="match status" value="1"/>
</dbReference>
<organism evidence="4 5">
    <name type="scientific">Thalictrum thalictroides</name>
    <name type="common">Rue-anemone</name>
    <name type="synonym">Anemone thalictroides</name>
    <dbReference type="NCBI Taxonomy" id="46969"/>
    <lineage>
        <taxon>Eukaryota</taxon>
        <taxon>Viridiplantae</taxon>
        <taxon>Streptophyta</taxon>
        <taxon>Embryophyta</taxon>
        <taxon>Tracheophyta</taxon>
        <taxon>Spermatophyta</taxon>
        <taxon>Magnoliopsida</taxon>
        <taxon>Ranunculales</taxon>
        <taxon>Ranunculaceae</taxon>
        <taxon>Thalictroideae</taxon>
        <taxon>Thalictrum</taxon>
    </lineage>
</organism>
<dbReference type="GO" id="GO:0005634">
    <property type="term" value="C:nucleus"/>
    <property type="evidence" value="ECO:0007669"/>
    <property type="project" value="TreeGrafter"/>
</dbReference>
<dbReference type="GO" id="GO:0003700">
    <property type="term" value="F:DNA-binding transcription factor activity"/>
    <property type="evidence" value="ECO:0007669"/>
    <property type="project" value="TreeGrafter"/>
</dbReference>
<keyword evidence="1" id="KW-0479">Metal-binding</keyword>
<dbReference type="GO" id="GO:0009740">
    <property type="term" value="P:gibberellic acid mediated signaling pathway"/>
    <property type="evidence" value="ECO:0007669"/>
    <property type="project" value="TreeGrafter"/>
</dbReference>
<evidence type="ECO:0000256" key="1">
    <source>
        <dbReference type="PROSITE-ProRule" id="PRU00042"/>
    </source>
</evidence>
<comment type="caution">
    <text evidence="4">The sequence shown here is derived from an EMBL/GenBank/DDBJ whole genome shotgun (WGS) entry which is preliminary data.</text>
</comment>
<feature type="domain" description="C2H2-type" evidence="3">
    <location>
        <begin position="53"/>
        <end position="80"/>
    </location>
</feature>
<dbReference type="PROSITE" id="PS00028">
    <property type="entry name" value="ZINC_FINGER_C2H2_1"/>
    <property type="match status" value="1"/>
</dbReference>
<dbReference type="InterPro" id="IPR013087">
    <property type="entry name" value="Znf_C2H2_type"/>
</dbReference>
<dbReference type="Pfam" id="PF13912">
    <property type="entry name" value="zf-C2H2_6"/>
    <property type="match status" value="1"/>
</dbReference>
<dbReference type="InterPro" id="IPR036236">
    <property type="entry name" value="Znf_C2H2_sf"/>
</dbReference>
<feature type="region of interest" description="Disordered" evidence="2">
    <location>
        <begin position="68"/>
        <end position="94"/>
    </location>
</feature>
<dbReference type="AlphaFoldDB" id="A0A7J6VVX6"/>
<dbReference type="GO" id="GO:0008270">
    <property type="term" value="F:zinc ion binding"/>
    <property type="evidence" value="ECO:0007669"/>
    <property type="project" value="UniProtKB-KW"/>
</dbReference>
<protein>
    <submittedName>
        <fullName evidence="4">Zinc finger protein</fullName>
    </submittedName>
</protein>
<keyword evidence="1" id="KW-0863">Zinc-finger</keyword>